<reference evidence="2" key="1">
    <citation type="submission" date="2020-05" db="UniProtKB">
        <authorList>
            <consortium name="EnsemblMetazoa"/>
        </authorList>
    </citation>
    <scope>IDENTIFICATION</scope>
    <source>
        <strain evidence="2">FUMOZ</strain>
    </source>
</reference>
<sequence>MSKMNISGYSPKNVSSWERRLSVYWAYLKLVRQYHQKYPESTNIKREEVVALESVNEASKELLCTVQEYRQVTKRQKKQISVEQMQKMVNFTIHDAGEIKIHIWYIMCRLECFLKNMRKHLRQLSAKGNQAYKPVNMMNCKTCPYCKACPYCKPKKQCQQHNKKHRKQTQHQQQQQQQRQHNRAGHSAQQKQANQHQQPSRQPKGRKGTQQPNNHARNKQG</sequence>
<protein>
    <submittedName>
        <fullName evidence="2">Uncharacterized protein</fullName>
    </submittedName>
</protein>
<evidence type="ECO:0000256" key="1">
    <source>
        <dbReference type="SAM" id="MobiDB-lite"/>
    </source>
</evidence>
<organism evidence="2">
    <name type="scientific">Anopheles funestus</name>
    <name type="common">African malaria mosquito</name>
    <dbReference type="NCBI Taxonomy" id="62324"/>
    <lineage>
        <taxon>Eukaryota</taxon>
        <taxon>Metazoa</taxon>
        <taxon>Ecdysozoa</taxon>
        <taxon>Arthropoda</taxon>
        <taxon>Hexapoda</taxon>
        <taxon>Insecta</taxon>
        <taxon>Pterygota</taxon>
        <taxon>Neoptera</taxon>
        <taxon>Endopterygota</taxon>
        <taxon>Diptera</taxon>
        <taxon>Nematocera</taxon>
        <taxon>Culicoidea</taxon>
        <taxon>Culicidae</taxon>
        <taxon>Anophelinae</taxon>
        <taxon>Anopheles</taxon>
    </lineage>
</organism>
<feature type="compositionally biased region" description="Low complexity" evidence="1">
    <location>
        <begin position="170"/>
        <end position="179"/>
    </location>
</feature>
<accession>A0A182RMU5</accession>
<feature type="region of interest" description="Disordered" evidence="1">
    <location>
        <begin position="163"/>
        <end position="221"/>
    </location>
</feature>
<name>A0A182RMU5_ANOFN</name>
<feature type="compositionally biased region" description="Low complexity" evidence="1">
    <location>
        <begin position="189"/>
        <end position="198"/>
    </location>
</feature>
<dbReference type="VEuPathDB" id="VectorBase:AFUN007567"/>
<dbReference type="VEuPathDB" id="VectorBase:AFUN2_003943"/>
<evidence type="ECO:0000313" key="2">
    <source>
        <dbReference type="EnsemblMetazoa" id="AFUN007567-PA"/>
    </source>
</evidence>
<dbReference type="AlphaFoldDB" id="A0A182RMU5"/>
<proteinExistence type="predicted"/>
<dbReference type="STRING" id="62324.A0A182RMU5"/>
<dbReference type="EnsemblMetazoa" id="AFUN007567-RA">
    <property type="protein sequence ID" value="AFUN007567-PA"/>
    <property type="gene ID" value="AFUN007567"/>
</dbReference>